<organism evidence="2 3">
    <name type="scientific">Monodelphis domestica</name>
    <name type="common">Gray short-tailed opossum</name>
    <dbReference type="NCBI Taxonomy" id="13616"/>
    <lineage>
        <taxon>Eukaryota</taxon>
        <taxon>Metazoa</taxon>
        <taxon>Chordata</taxon>
        <taxon>Craniata</taxon>
        <taxon>Vertebrata</taxon>
        <taxon>Euteleostomi</taxon>
        <taxon>Mammalia</taxon>
        <taxon>Metatheria</taxon>
        <taxon>Didelphimorphia</taxon>
        <taxon>Didelphidae</taxon>
        <taxon>Monodelphis</taxon>
    </lineage>
</organism>
<dbReference type="AlphaFoldDB" id="A0A5F8HGU3"/>
<protein>
    <recommendedName>
        <fullName evidence="1">Zinc finger CHCC-type domain-containing protein</fullName>
    </recommendedName>
</protein>
<evidence type="ECO:0000313" key="2">
    <source>
        <dbReference type="Ensembl" id="ENSMODP00000059300.1"/>
    </source>
</evidence>
<dbReference type="InParanoid" id="A0A5F8HGU3"/>
<feature type="domain" description="Zinc finger CHCC-type" evidence="1">
    <location>
        <begin position="83"/>
        <end position="109"/>
    </location>
</feature>
<name>A0A5F8HGU3_MONDO</name>
<dbReference type="PANTHER" id="PTHR13156:SF0">
    <property type="entry name" value="NADH DEHYDROGENASE [UBIQUINONE] IRON-SULFUR PROTEIN 6, MITOCHONDRIAL"/>
    <property type="match status" value="1"/>
</dbReference>
<evidence type="ECO:0000259" key="1">
    <source>
        <dbReference type="Pfam" id="PF10276"/>
    </source>
</evidence>
<sequence length="115" mass="12958">CLAQGLARRELNKSSGPAGSSPWLLDVLMCRCRTRGEKITHTGQVYDEYDYRRIRFVGRQKDVNENFAIDLIAEQPTSKVERAPGHPKVYINLGKATKTGACGYCGLEFKQHHHP</sequence>
<dbReference type="Pfam" id="PF10276">
    <property type="entry name" value="zf-CHCC"/>
    <property type="match status" value="1"/>
</dbReference>
<dbReference type="Proteomes" id="UP000002280">
    <property type="component" value="Chromosome 2"/>
</dbReference>
<dbReference type="GeneTree" id="ENSGT00390000015775"/>
<accession>A0A5F8HGU3</accession>
<dbReference type="GO" id="GO:0006120">
    <property type="term" value="P:mitochondrial electron transport, NADH to ubiquinone"/>
    <property type="evidence" value="ECO:0000318"/>
    <property type="project" value="GO_Central"/>
</dbReference>
<proteinExistence type="predicted"/>
<dbReference type="PANTHER" id="PTHR13156">
    <property type="entry name" value="NADH-UBIQUINONE OXIDOREDUCTASE 13 KD-A SUBUNIT"/>
    <property type="match status" value="1"/>
</dbReference>
<dbReference type="Gene3D" id="2.60.260.40">
    <property type="entry name" value="q5lls5 like domains"/>
    <property type="match status" value="1"/>
</dbReference>
<keyword evidence="3" id="KW-1185">Reference proteome</keyword>
<dbReference type="InterPro" id="IPR019401">
    <property type="entry name" value="Znf_CHCC"/>
</dbReference>
<dbReference type="Bgee" id="ENSMODG00000048836">
    <property type="expression patterns" value="Expressed in skeletal muscle tissue and 9 other cell types or tissues"/>
</dbReference>
<reference evidence="2" key="3">
    <citation type="submission" date="2025-09" db="UniProtKB">
        <authorList>
            <consortium name="Ensembl"/>
        </authorList>
    </citation>
    <scope>IDENTIFICATION</scope>
</reference>
<reference evidence="2" key="2">
    <citation type="submission" date="2025-08" db="UniProtKB">
        <authorList>
            <consortium name="Ensembl"/>
        </authorList>
    </citation>
    <scope>IDENTIFICATION</scope>
</reference>
<reference evidence="2 3" key="1">
    <citation type="journal article" date="2007" name="Nature">
        <title>Genome of the marsupial Monodelphis domestica reveals innovation in non-coding sequences.</title>
        <authorList>
            <person name="Mikkelsen T.S."/>
            <person name="Wakefield M.J."/>
            <person name="Aken B."/>
            <person name="Amemiya C.T."/>
            <person name="Chang J.L."/>
            <person name="Duke S."/>
            <person name="Garber M."/>
            <person name="Gentles A.J."/>
            <person name="Goodstadt L."/>
            <person name="Heger A."/>
            <person name="Jurka J."/>
            <person name="Kamal M."/>
            <person name="Mauceli E."/>
            <person name="Searle S.M."/>
            <person name="Sharpe T."/>
            <person name="Baker M.L."/>
            <person name="Batzer M.A."/>
            <person name="Benos P.V."/>
            <person name="Belov K."/>
            <person name="Clamp M."/>
            <person name="Cook A."/>
            <person name="Cuff J."/>
            <person name="Das R."/>
            <person name="Davidow L."/>
            <person name="Deakin J.E."/>
            <person name="Fazzari M.J."/>
            <person name="Glass J.L."/>
            <person name="Grabherr M."/>
            <person name="Greally J.M."/>
            <person name="Gu W."/>
            <person name="Hore T.A."/>
            <person name="Huttley G.A."/>
            <person name="Kleber M."/>
            <person name="Jirtle R.L."/>
            <person name="Koina E."/>
            <person name="Lee J.T."/>
            <person name="Mahony S."/>
            <person name="Marra M.A."/>
            <person name="Miller R.D."/>
            <person name="Nicholls R.D."/>
            <person name="Oda M."/>
            <person name="Papenfuss A.T."/>
            <person name="Parra Z.E."/>
            <person name="Pollock D.D."/>
            <person name="Ray D.A."/>
            <person name="Schein J.E."/>
            <person name="Speed T.P."/>
            <person name="Thompson K."/>
            <person name="VandeBerg J.L."/>
            <person name="Wade C.M."/>
            <person name="Walker J.A."/>
            <person name="Waters P.D."/>
            <person name="Webber C."/>
            <person name="Weidman J.R."/>
            <person name="Xie X."/>
            <person name="Zody M.C."/>
            <person name="Baldwin J."/>
            <person name="Abdouelleil A."/>
            <person name="Abdulkadir J."/>
            <person name="Abebe A."/>
            <person name="Abera B."/>
            <person name="Abreu J."/>
            <person name="Acer S.C."/>
            <person name="Aftuck L."/>
            <person name="Alexander A."/>
            <person name="An P."/>
            <person name="Anderson E."/>
            <person name="Anderson S."/>
            <person name="Arachi H."/>
            <person name="Azer M."/>
            <person name="Bachantsang P."/>
            <person name="Barry A."/>
            <person name="Bayul T."/>
            <person name="Berlin A."/>
            <person name="Bessette D."/>
            <person name="Bloom T."/>
            <person name="Bloom T."/>
            <person name="Boguslavskiy L."/>
            <person name="Bonnet C."/>
            <person name="Boukhgalter B."/>
            <person name="Bourzgui I."/>
            <person name="Brown A."/>
            <person name="Cahill P."/>
            <person name="Channer S."/>
            <person name="Cheshatsang Y."/>
            <person name="Chuda L."/>
            <person name="Citroen M."/>
            <person name="Collymore A."/>
            <person name="Cooke P."/>
            <person name="Costello M."/>
            <person name="D'Aco K."/>
            <person name="Daza R."/>
            <person name="De Haan G."/>
            <person name="DeGray S."/>
            <person name="DeMaso C."/>
            <person name="Dhargay N."/>
            <person name="Dooley K."/>
            <person name="Dooley E."/>
            <person name="Doricent M."/>
            <person name="Dorje P."/>
            <person name="Dorjee K."/>
            <person name="Dupes A."/>
            <person name="Elong R."/>
            <person name="Falk J."/>
            <person name="Farina A."/>
            <person name="Faro S."/>
            <person name="Ferguson D."/>
            <person name="Fisher S."/>
            <person name="Foley C.D."/>
            <person name="Franke A."/>
            <person name="Friedrich D."/>
            <person name="Gadbois L."/>
            <person name="Gearin G."/>
            <person name="Gearin C.R."/>
            <person name="Giannoukos G."/>
            <person name="Goode T."/>
            <person name="Graham J."/>
            <person name="Grandbois E."/>
            <person name="Grewal S."/>
            <person name="Gyaltsen K."/>
            <person name="Hafez N."/>
            <person name="Hagos B."/>
            <person name="Hall J."/>
            <person name="Henson C."/>
            <person name="Hollinger A."/>
            <person name="Honan T."/>
            <person name="Huard M.D."/>
            <person name="Hughes L."/>
            <person name="Hurhula B."/>
            <person name="Husby M.E."/>
            <person name="Kamat A."/>
            <person name="Kanga B."/>
            <person name="Kashin S."/>
            <person name="Khazanovich D."/>
            <person name="Kisner P."/>
            <person name="Lance K."/>
            <person name="Lara M."/>
            <person name="Lee W."/>
            <person name="Lennon N."/>
            <person name="Letendre F."/>
            <person name="LeVine R."/>
            <person name="Lipovsky A."/>
            <person name="Liu X."/>
            <person name="Liu J."/>
            <person name="Liu S."/>
            <person name="Lokyitsang T."/>
            <person name="Lokyitsang Y."/>
            <person name="Lubonja R."/>
            <person name="Lui A."/>
            <person name="MacDonald P."/>
            <person name="Magnisalis V."/>
            <person name="Maru K."/>
            <person name="Matthews C."/>
            <person name="McCusker W."/>
            <person name="McDonough S."/>
            <person name="Mehta T."/>
            <person name="Meldrim J."/>
            <person name="Meneus L."/>
            <person name="Mihai O."/>
            <person name="Mihalev A."/>
            <person name="Mihova T."/>
            <person name="Mittelman R."/>
            <person name="Mlenga V."/>
            <person name="Montmayeur A."/>
            <person name="Mulrain L."/>
            <person name="Navidi A."/>
            <person name="Naylor J."/>
            <person name="Negash T."/>
            <person name="Nguyen T."/>
            <person name="Nguyen N."/>
            <person name="Nicol R."/>
            <person name="Norbu C."/>
            <person name="Norbu N."/>
            <person name="Novod N."/>
            <person name="O'Neill B."/>
            <person name="Osman S."/>
            <person name="Markiewicz E."/>
            <person name="Oyono O.L."/>
            <person name="Patti C."/>
            <person name="Phunkhang P."/>
            <person name="Pierre F."/>
            <person name="Priest M."/>
            <person name="Raghuraman S."/>
            <person name="Rege F."/>
            <person name="Reyes R."/>
            <person name="Rise C."/>
            <person name="Rogov P."/>
            <person name="Ross K."/>
            <person name="Ryan E."/>
            <person name="Settipalli S."/>
            <person name="Shea T."/>
            <person name="Sherpa N."/>
            <person name="Shi L."/>
            <person name="Shih D."/>
            <person name="Sparrow T."/>
            <person name="Spaulding J."/>
            <person name="Stalker J."/>
            <person name="Stange-Thomann N."/>
            <person name="Stavropoulos S."/>
            <person name="Stone C."/>
            <person name="Strader C."/>
            <person name="Tesfaye S."/>
            <person name="Thomson T."/>
            <person name="Thoulutsang Y."/>
            <person name="Thoulutsang D."/>
            <person name="Topham K."/>
            <person name="Topping I."/>
            <person name="Tsamla T."/>
            <person name="Vassiliev H."/>
            <person name="Vo A."/>
            <person name="Wangchuk T."/>
            <person name="Wangdi T."/>
            <person name="Weiand M."/>
            <person name="Wilkinson J."/>
            <person name="Wilson A."/>
            <person name="Yadav S."/>
            <person name="Young G."/>
            <person name="Yu Q."/>
            <person name="Zembek L."/>
            <person name="Zhong D."/>
            <person name="Zimmer A."/>
            <person name="Zwirko Z."/>
            <person name="Jaffe D.B."/>
            <person name="Alvarez P."/>
            <person name="Brockman W."/>
            <person name="Butler J."/>
            <person name="Chin C."/>
            <person name="Gnerre S."/>
            <person name="MacCallum I."/>
            <person name="Graves J.A."/>
            <person name="Ponting C.P."/>
            <person name="Breen M."/>
            <person name="Samollow P.B."/>
            <person name="Lander E.S."/>
            <person name="Lindblad-Toh K."/>
        </authorList>
    </citation>
    <scope>NUCLEOTIDE SEQUENCE [LARGE SCALE GENOMIC DNA]</scope>
</reference>
<dbReference type="STRING" id="13616.ENSMODP00000059300"/>
<dbReference type="GO" id="GO:0045271">
    <property type="term" value="C:respiratory chain complex I"/>
    <property type="evidence" value="ECO:0000318"/>
    <property type="project" value="GO_Central"/>
</dbReference>
<dbReference type="Ensembl" id="ENSMODT00000061363.1">
    <property type="protein sequence ID" value="ENSMODP00000059300.1"/>
    <property type="gene ID" value="ENSMODG00000048836.1"/>
</dbReference>
<evidence type="ECO:0000313" key="3">
    <source>
        <dbReference type="Proteomes" id="UP000002280"/>
    </source>
</evidence>
<dbReference type="GO" id="GO:0005739">
    <property type="term" value="C:mitochondrion"/>
    <property type="evidence" value="ECO:0007669"/>
    <property type="project" value="GOC"/>
</dbReference>